<dbReference type="CDD" id="cd02696">
    <property type="entry name" value="MurNAc-LAA"/>
    <property type="match status" value="1"/>
</dbReference>
<dbReference type="GO" id="GO:0009253">
    <property type="term" value="P:peptidoglycan catabolic process"/>
    <property type="evidence" value="ECO:0007669"/>
    <property type="project" value="InterPro"/>
</dbReference>
<comment type="catalytic activity">
    <reaction evidence="1">
        <text>Hydrolyzes the link between N-acetylmuramoyl residues and L-amino acid residues in certain cell-wall glycopeptides.</text>
        <dbReference type="EC" id="3.5.1.28"/>
    </reaction>
</comment>
<evidence type="ECO:0000313" key="6">
    <source>
        <dbReference type="Proteomes" id="UP001221302"/>
    </source>
</evidence>
<comment type="caution">
    <text evidence="5">The sequence shown here is derived from an EMBL/GenBank/DDBJ whole genome shotgun (WGS) entry which is preliminary data.</text>
</comment>
<reference evidence="5" key="1">
    <citation type="submission" date="2023-03" db="EMBL/GenBank/DDBJ databases">
        <title>Stygiobacter electus gen. nov., sp. nov., facultatively anaerobic thermotolerant bacterium of the class Ignavibacteria from a well of Yessentuki mineral water deposit.</title>
        <authorList>
            <person name="Podosokorskaya O.A."/>
            <person name="Elcheninov A.G."/>
            <person name="Petrova N.F."/>
            <person name="Zavarzina D.G."/>
            <person name="Kublanov I.V."/>
            <person name="Merkel A.Y."/>
        </authorList>
    </citation>
    <scope>NUCLEOTIDE SEQUENCE</scope>
    <source>
        <strain evidence="5">09-Me</strain>
    </source>
</reference>
<dbReference type="InterPro" id="IPR050695">
    <property type="entry name" value="N-acetylmuramoyl_amidase_3"/>
</dbReference>
<dbReference type="Gene3D" id="3.40.630.40">
    <property type="entry name" value="Zn-dependent exopeptidases"/>
    <property type="match status" value="1"/>
</dbReference>
<dbReference type="PANTHER" id="PTHR30404">
    <property type="entry name" value="N-ACETYLMURAMOYL-L-ALANINE AMIDASE"/>
    <property type="match status" value="1"/>
</dbReference>
<dbReference type="Proteomes" id="UP001221302">
    <property type="component" value="Unassembled WGS sequence"/>
</dbReference>
<dbReference type="EC" id="3.5.1.28" evidence="2"/>
<dbReference type="PANTHER" id="PTHR30404:SF0">
    <property type="entry name" value="N-ACETYLMURAMOYL-L-ALANINE AMIDASE AMIC"/>
    <property type="match status" value="1"/>
</dbReference>
<dbReference type="EMBL" id="JARGDL010000011">
    <property type="protein sequence ID" value="MDF1612204.1"/>
    <property type="molecule type" value="Genomic_DNA"/>
</dbReference>
<accession>A0AAE3P169</accession>
<dbReference type="AlphaFoldDB" id="A0AAE3P169"/>
<organism evidence="5 6">
    <name type="scientific">Stygiobacter electus</name>
    <dbReference type="NCBI Taxonomy" id="3032292"/>
    <lineage>
        <taxon>Bacteria</taxon>
        <taxon>Pseudomonadati</taxon>
        <taxon>Ignavibacteriota</taxon>
        <taxon>Ignavibacteria</taxon>
        <taxon>Ignavibacteriales</taxon>
        <taxon>Melioribacteraceae</taxon>
        <taxon>Stygiobacter</taxon>
    </lineage>
</organism>
<keyword evidence="3" id="KW-0378">Hydrolase</keyword>
<evidence type="ECO:0000313" key="5">
    <source>
        <dbReference type="EMBL" id="MDF1612204.1"/>
    </source>
</evidence>
<dbReference type="GO" id="GO:0008745">
    <property type="term" value="F:N-acetylmuramoyl-L-alanine amidase activity"/>
    <property type="evidence" value="ECO:0007669"/>
    <property type="project" value="UniProtKB-EC"/>
</dbReference>
<evidence type="ECO:0000256" key="2">
    <source>
        <dbReference type="ARBA" id="ARBA00011901"/>
    </source>
</evidence>
<gene>
    <name evidence="5" type="ORF">P0M35_08585</name>
</gene>
<dbReference type="Pfam" id="PF01520">
    <property type="entry name" value="Amidase_3"/>
    <property type="match status" value="1"/>
</dbReference>
<dbReference type="SUPFAM" id="SSF53187">
    <property type="entry name" value="Zn-dependent exopeptidases"/>
    <property type="match status" value="1"/>
</dbReference>
<keyword evidence="6" id="KW-1185">Reference proteome</keyword>
<name>A0AAE3P169_9BACT</name>
<dbReference type="SMART" id="SM00646">
    <property type="entry name" value="Ami_3"/>
    <property type="match status" value="1"/>
</dbReference>
<dbReference type="RefSeq" id="WP_321535972.1">
    <property type="nucleotide sequence ID" value="NZ_JARGDL010000011.1"/>
</dbReference>
<feature type="domain" description="MurNAc-LAA" evidence="4">
    <location>
        <begin position="729"/>
        <end position="841"/>
    </location>
</feature>
<proteinExistence type="predicted"/>
<evidence type="ECO:0000256" key="1">
    <source>
        <dbReference type="ARBA" id="ARBA00001561"/>
    </source>
</evidence>
<dbReference type="GO" id="GO:0030288">
    <property type="term" value="C:outer membrane-bounded periplasmic space"/>
    <property type="evidence" value="ECO:0007669"/>
    <property type="project" value="TreeGrafter"/>
</dbReference>
<sequence>MKKFLFFSFLFFDIIYSQNFYSDKFITINVDNLLNLESKLNEINKTDFDAVVIKSLLTNEILKESSFSRDVFQKIENKFPNKQIYFEIDFSNSNLTQQNITTIKQNIKSFVGKINFRGFLFSNINLNDETQYSMFENIIVESAIIKPYLHTLIDSKSFVKNEFNDKLLSSGIIDFIFDNDKLQRNENFSDDFVLKTYLKKLSADNFYKLNLSEIINRNENFVTVINTNSKKIIDKDFCVNFILTDNPDTIKIKVNDSVLKLSKTDWVIPFNYKIKNDGSSFRYGNWIEFRRPFARKTNNNVYNLLCRTIYPSKVKINNDEVKIYKTGIFFKKINLVVGLNKLKAEAIDRKGNHSIYEDEVLLLPKQEEKIQPLAIDESSISPNENLTLTKNDFIVVSFNGSKSQKGFIEVLPLNKTYNCQPKDLSKSTQYSVQIPLTEFPENEKISFKLILQSSTNENEKIYKTLKNTLTVKNENDFPLLITNNDYSLLAFTLAPIRLGAPLRNELPKNVILKSNGIFGDYYRIKLNDTEEGYISKEFVNELPKGTVQPTYFINPISAFPDSSCDVVRIPYLENVPYDVYSDPFQKRIIINLYGVKTSSTWIIHKPNLRYIEEITWQQTSKETYKIYVNLNTEKIWGIELKPNGKELLLKIKYPPSFNLKSKQPLKGVKISIEAGHGGSNIGAVGLSGMKEKDLNLDLSRKLEALLKKHGADVFMVRTSDKDMTLLEKRTLAINSGANIHFSIHANSSDPLDEFLGTNGTCTFYNNPFWAPLAEKVFHKLIKLKLAPFGSVGSFNYRVSRINEMPSILIEQAFMSNAEDEEKLADENFRNQMAQKIYEGLIEYLKYMSSK</sequence>
<evidence type="ECO:0000259" key="4">
    <source>
        <dbReference type="SMART" id="SM00646"/>
    </source>
</evidence>
<evidence type="ECO:0000256" key="3">
    <source>
        <dbReference type="ARBA" id="ARBA00022801"/>
    </source>
</evidence>
<protein>
    <recommendedName>
        <fullName evidence="2">N-acetylmuramoyl-L-alanine amidase</fullName>
        <ecNumber evidence="2">3.5.1.28</ecNumber>
    </recommendedName>
</protein>
<dbReference type="InterPro" id="IPR002508">
    <property type="entry name" value="MurNAc-LAA_cat"/>
</dbReference>